<dbReference type="InterPro" id="IPR008731">
    <property type="entry name" value="PTS_EIN"/>
</dbReference>
<feature type="domain" description="PEP-utilising enzyme C-terminal" evidence="23">
    <location>
        <begin position="252"/>
        <end position="541"/>
    </location>
</feature>
<evidence type="ECO:0000256" key="13">
    <source>
        <dbReference type="ARBA" id="ARBA00022723"/>
    </source>
</evidence>
<proteinExistence type="inferred from homology"/>
<dbReference type="GO" id="GO:0008965">
    <property type="term" value="F:phosphoenolpyruvate-protein phosphotransferase activity"/>
    <property type="evidence" value="ECO:0007669"/>
    <property type="project" value="UniProtKB-EC"/>
</dbReference>
<dbReference type="AlphaFoldDB" id="A0AA41X4A5"/>
<protein>
    <recommendedName>
        <fullName evidence="7 17">Phosphoenolpyruvate-protein phosphotransferase</fullName>
        <ecNumber evidence="6 17">2.7.3.9</ecNumber>
    </recommendedName>
    <alternativeName>
        <fullName evidence="16 17">Phosphotransferase system, enzyme I</fullName>
    </alternativeName>
</protein>
<evidence type="ECO:0000313" key="25">
    <source>
        <dbReference type="EMBL" id="MCP8966918.1"/>
    </source>
</evidence>
<gene>
    <name evidence="25" type="primary">ptsP</name>
    <name evidence="25" type="ORF">NK662_00010</name>
</gene>
<accession>A0AA41X4A5</accession>
<dbReference type="InterPro" id="IPR036618">
    <property type="entry name" value="PtsI_HPr-bd_sf"/>
</dbReference>
<dbReference type="PRINTS" id="PR01736">
    <property type="entry name" value="PHPHTRNFRASE"/>
</dbReference>
<dbReference type="SUPFAM" id="SSF47831">
    <property type="entry name" value="Enzyme I of the PEP:sugar phosphotransferase system HPr-binding (sub)domain"/>
    <property type="match status" value="1"/>
</dbReference>
<evidence type="ECO:0000256" key="6">
    <source>
        <dbReference type="ARBA" id="ARBA00012232"/>
    </source>
</evidence>
<dbReference type="PIRSF" id="PIRSF000732">
    <property type="entry name" value="PTS_enzyme_I"/>
    <property type="match status" value="1"/>
</dbReference>
<comment type="caution">
    <text evidence="25">The sequence shown here is derived from an EMBL/GenBank/DDBJ whole genome shotgun (WGS) entry which is preliminary data.</text>
</comment>
<evidence type="ECO:0000256" key="16">
    <source>
        <dbReference type="ARBA" id="ARBA00033235"/>
    </source>
</evidence>
<evidence type="ECO:0000256" key="15">
    <source>
        <dbReference type="ARBA" id="ARBA00022842"/>
    </source>
</evidence>
<dbReference type="EMBL" id="JANCLT010000001">
    <property type="protein sequence ID" value="MCP8966918.1"/>
    <property type="molecule type" value="Genomic_DNA"/>
</dbReference>
<dbReference type="NCBIfam" id="TIGR01417">
    <property type="entry name" value="PTS_I_fam"/>
    <property type="match status" value="1"/>
</dbReference>
<dbReference type="GO" id="GO:0009401">
    <property type="term" value="P:phosphoenolpyruvate-dependent sugar phosphotransferase system"/>
    <property type="evidence" value="ECO:0007669"/>
    <property type="project" value="UniProtKB-KW"/>
</dbReference>
<dbReference type="InterPro" id="IPR006318">
    <property type="entry name" value="PTS_EI-like"/>
</dbReference>
<keyword evidence="9 17" id="KW-0963">Cytoplasm</keyword>
<feature type="active site" description="Tele-phosphohistidine intermediate" evidence="18">
    <location>
        <position position="190"/>
    </location>
</feature>
<feature type="active site" description="Proton donor" evidence="18">
    <location>
        <position position="503"/>
    </location>
</feature>
<dbReference type="RefSeq" id="WP_254756106.1">
    <property type="nucleotide sequence ID" value="NZ_JANCLT010000001.1"/>
</dbReference>
<evidence type="ECO:0000256" key="7">
    <source>
        <dbReference type="ARBA" id="ARBA00016544"/>
    </source>
</evidence>
<feature type="binding site" evidence="19">
    <location>
        <begin position="455"/>
        <end position="456"/>
    </location>
    <ligand>
        <name>phosphoenolpyruvate</name>
        <dbReference type="ChEBI" id="CHEBI:58702"/>
    </ligand>
</feature>
<evidence type="ECO:0000259" key="22">
    <source>
        <dbReference type="Pfam" id="PF00391"/>
    </source>
</evidence>
<feature type="binding site" evidence="19">
    <location>
        <position position="297"/>
    </location>
    <ligand>
        <name>phosphoenolpyruvate</name>
        <dbReference type="ChEBI" id="CHEBI:58702"/>
    </ligand>
</feature>
<evidence type="ECO:0000256" key="11">
    <source>
        <dbReference type="ARBA" id="ARBA00022679"/>
    </source>
</evidence>
<evidence type="ECO:0000256" key="18">
    <source>
        <dbReference type="PIRSR" id="PIRSR000732-1"/>
    </source>
</evidence>
<dbReference type="PANTHER" id="PTHR46244:SF3">
    <property type="entry name" value="PHOSPHOENOLPYRUVATE-PROTEIN PHOSPHOTRANSFERASE"/>
    <property type="match status" value="1"/>
</dbReference>
<dbReference type="InterPro" id="IPR024692">
    <property type="entry name" value="PTS_EI"/>
</dbReference>
<organism evidence="25 26">
    <name type="scientific">Ectobacillus ponti</name>
    <dbReference type="NCBI Taxonomy" id="2961894"/>
    <lineage>
        <taxon>Bacteria</taxon>
        <taxon>Bacillati</taxon>
        <taxon>Bacillota</taxon>
        <taxon>Bacilli</taxon>
        <taxon>Bacillales</taxon>
        <taxon>Bacillaceae</taxon>
        <taxon>Ectobacillus</taxon>
    </lineage>
</organism>
<dbReference type="Pfam" id="PF02896">
    <property type="entry name" value="PEP-utilizers_C"/>
    <property type="match status" value="1"/>
</dbReference>
<name>A0AA41X4A5_9BACI</name>
<keyword evidence="11 17" id="KW-0808">Transferase</keyword>
<keyword evidence="12 17" id="KW-0598">Phosphotransferase system</keyword>
<dbReference type="GO" id="GO:0046872">
    <property type="term" value="F:metal ion binding"/>
    <property type="evidence" value="ECO:0007669"/>
    <property type="project" value="UniProtKB-KW"/>
</dbReference>
<dbReference type="InterPro" id="IPR018274">
    <property type="entry name" value="PEP_util_AS"/>
</dbReference>
<dbReference type="InterPro" id="IPR036637">
    <property type="entry name" value="Phosphohistidine_dom_sf"/>
</dbReference>
<feature type="binding site" evidence="19">
    <location>
        <position position="333"/>
    </location>
    <ligand>
        <name>phosphoenolpyruvate</name>
        <dbReference type="ChEBI" id="CHEBI:58702"/>
    </ligand>
</feature>
<feature type="binding site" evidence="20">
    <location>
        <position position="456"/>
    </location>
    <ligand>
        <name>Mg(2+)</name>
        <dbReference type="ChEBI" id="CHEBI:18420"/>
    </ligand>
</feature>
<evidence type="ECO:0000256" key="5">
    <source>
        <dbReference type="ARBA" id="ARBA00007837"/>
    </source>
</evidence>
<dbReference type="PANTHER" id="PTHR46244">
    <property type="entry name" value="PHOSPHOENOLPYRUVATE-PROTEIN PHOSPHOTRANSFERASE"/>
    <property type="match status" value="1"/>
</dbReference>
<comment type="function">
    <text evidence="3 17">General (non sugar-specific) component of the phosphoenolpyruvate-dependent sugar phosphotransferase system (sugar PTS). This major carbohydrate active-transport system catalyzes the phosphorylation of incoming sugar substrates concomitantly with their translocation across the cell membrane. Enzyme I transfers the phosphoryl group from phosphoenolpyruvate (PEP) to the phosphoryl carrier protein (HPr).</text>
</comment>
<dbReference type="Pfam" id="PF05524">
    <property type="entry name" value="PEP-utilisers_N"/>
    <property type="match status" value="1"/>
</dbReference>
<dbReference type="InterPro" id="IPR015813">
    <property type="entry name" value="Pyrv/PenolPyrv_kinase-like_dom"/>
</dbReference>
<dbReference type="SUPFAM" id="SSF52009">
    <property type="entry name" value="Phosphohistidine domain"/>
    <property type="match status" value="1"/>
</dbReference>
<dbReference type="InterPro" id="IPR008279">
    <property type="entry name" value="PEP-util_enz_mobile_dom"/>
</dbReference>
<keyword evidence="10 17" id="KW-0762">Sugar transport</keyword>
<dbReference type="InterPro" id="IPR023151">
    <property type="entry name" value="PEP_util_CS"/>
</dbReference>
<comment type="subcellular location">
    <subcellularLocation>
        <location evidence="4 17">Cytoplasm</location>
    </subcellularLocation>
</comment>
<dbReference type="Proteomes" id="UP001156102">
    <property type="component" value="Unassembled WGS sequence"/>
</dbReference>
<dbReference type="InterPro" id="IPR040442">
    <property type="entry name" value="Pyrv_kinase-like_dom_sf"/>
</dbReference>
<evidence type="ECO:0000313" key="26">
    <source>
        <dbReference type="Proteomes" id="UP001156102"/>
    </source>
</evidence>
<keyword evidence="13 17" id="KW-0479">Metal-binding</keyword>
<evidence type="ECO:0000256" key="9">
    <source>
        <dbReference type="ARBA" id="ARBA00022490"/>
    </source>
</evidence>
<evidence type="ECO:0000256" key="21">
    <source>
        <dbReference type="SAM" id="Coils"/>
    </source>
</evidence>
<feature type="domain" description="PEP-utilising enzyme mobile" evidence="22">
    <location>
        <begin position="154"/>
        <end position="226"/>
    </location>
</feature>
<evidence type="ECO:0000256" key="14">
    <source>
        <dbReference type="ARBA" id="ARBA00022777"/>
    </source>
</evidence>
<keyword evidence="26" id="KW-1185">Reference proteome</keyword>
<evidence type="ECO:0000256" key="4">
    <source>
        <dbReference type="ARBA" id="ARBA00004496"/>
    </source>
</evidence>
<keyword evidence="15 17" id="KW-0460">Magnesium</keyword>
<evidence type="ECO:0000256" key="20">
    <source>
        <dbReference type="PIRSR" id="PIRSR000732-3"/>
    </source>
</evidence>
<dbReference type="PROSITE" id="PS00742">
    <property type="entry name" value="PEP_ENZYMES_2"/>
    <property type="match status" value="1"/>
</dbReference>
<dbReference type="Gene3D" id="3.50.30.10">
    <property type="entry name" value="Phosphohistidine domain"/>
    <property type="match status" value="1"/>
</dbReference>
<dbReference type="InterPro" id="IPR000121">
    <property type="entry name" value="PEP_util_C"/>
</dbReference>
<comment type="cofactor">
    <cofactor evidence="2 17 20">
        <name>Mg(2+)</name>
        <dbReference type="ChEBI" id="CHEBI:18420"/>
    </cofactor>
</comment>
<dbReference type="Pfam" id="PF00391">
    <property type="entry name" value="PEP-utilizers"/>
    <property type="match status" value="1"/>
</dbReference>
<dbReference type="FunFam" id="3.20.20.60:FF:000007">
    <property type="entry name" value="Phosphoenolpyruvate-protein phosphotransferase"/>
    <property type="match status" value="1"/>
</dbReference>
<evidence type="ECO:0000256" key="1">
    <source>
        <dbReference type="ARBA" id="ARBA00000683"/>
    </source>
</evidence>
<sequence>MTLRIKGIAASNGIAIAKAFRLENPHFTIDKKSITDAAAEISRLDAALEQSKTELTAIKDRAYAELGADKGAIFEAHLLVLNDPELVNPVKDKVTSENVNAEFALNEVANMFIGLFESMDNEYMKERAADIRDVTKRVLAHLLGISFSNPSTITEEVVIIAEDLTPSDTAQLNRKYAKGFTTDIGGRTSHSAIMARSMEIPAVVGTKTVMKDIQNGDMVIVDGLDGEIIVNPTAEELRSYEEKKEQYEAQKTEWAKLKNEKTLTADGHEVELVANIGTPNDVKGVIDNGGEGVGLYRTEFLYMGRDNLPTEEEQFNAYKTVLERMAGKPVVVRTLDIGGDKELPYLHLPKEMNPFLGYRAIRLCLDEQDIFRTQLRALLRASVYGNLKIMFPMIATVDEFRQAKAVLLEEKAKLVSAGVSVSDSIEVGMMVEIPASAVLADVFAKEVDFFSIGTNDLIQYTMAADRMNEQVAYLYQPYNPSILRLVKMVIDAANKEGKWAGMCGEMAGDSLAIPLLIGLGLHEFSMSATSILPARSQIRKLSRAQMEDMAQKALNMATAEEVVALVKSI</sequence>
<evidence type="ECO:0000256" key="3">
    <source>
        <dbReference type="ARBA" id="ARBA00002728"/>
    </source>
</evidence>
<feature type="binding site" evidence="19">
    <location>
        <position position="466"/>
    </location>
    <ligand>
        <name>phosphoenolpyruvate</name>
        <dbReference type="ChEBI" id="CHEBI:58702"/>
    </ligand>
</feature>
<feature type="binding site" evidence="20">
    <location>
        <position position="432"/>
    </location>
    <ligand>
        <name>Mg(2+)</name>
        <dbReference type="ChEBI" id="CHEBI:18420"/>
    </ligand>
</feature>
<feature type="domain" description="Phosphotransferase system enzyme I N-terminal" evidence="24">
    <location>
        <begin position="6"/>
        <end position="127"/>
    </location>
</feature>
<dbReference type="Gene3D" id="1.10.274.10">
    <property type="entry name" value="PtsI, HPr-binding domain"/>
    <property type="match status" value="1"/>
</dbReference>
<feature type="coiled-coil region" evidence="21">
    <location>
        <begin position="230"/>
        <end position="260"/>
    </location>
</feature>
<keyword evidence="21" id="KW-0175">Coiled coil</keyword>
<evidence type="ECO:0000256" key="2">
    <source>
        <dbReference type="ARBA" id="ARBA00001946"/>
    </source>
</evidence>
<keyword evidence="8 17" id="KW-0813">Transport</keyword>
<dbReference type="GO" id="GO:0016301">
    <property type="term" value="F:kinase activity"/>
    <property type="evidence" value="ECO:0007669"/>
    <property type="project" value="UniProtKB-KW"/>
</dbReference>
<evidence type="ECO:0000256" key="10">
    <source>
        <dbReference type="ARBA" id="ARBA00022597"/>
    </source>
</evidence>
<dbReference type="SUPFAM" id="SSF51621">
    <property type="entry name" value="Phosphoenolpyruvate/pyruvate domain"/>
    <property type="match status" value="1"/>
</dbReference>
<dbReference type="EC" id="2.7.3.9" evidence="6 17"/>
<dbReference type="GO" id="GO:0005737">
    <property type="term" value="C:cytoplasm"/>
    <property type="evidence" value="ECO:0007669"/>
    <property type="project" value="UniProtKB-SubCell"/>
</dbReference>
<reference evidence="25" key="1">
    <citation type="submission" date="2022-07" db="EMBL/GenBank/DDBJ databases">
        <authorList>
            <person name="Li W.-J."/>
            <person name="Deng Q.-Q."/>
        </authorList>
    </citation>
    <scope>NUCLEOTIDE SEQUENCE</scope>
    <source>
        <strain evidence="25">SYSU M60031</strain>
    </source>
</reference>
<evidence type="ECO:0000256" key="12">
    <source>
        <dbReference type="ARBA" id="ARBA00022683"/>
    </source>
</evidence>
<evidence type="ECO:0000256" key="17">
    <source>
        <dbReference type="PIRNR" id="PIRNR000732"/>
    </source>
</evidence>
<comment type="catalytic activity">
    <reaction evidence="1 17">
        <text>L-histidyl-[protein] + phosphoenolpyruvate = N(pros)-phospho-L-histidyl-[protein] + pyruvate</text>
        <dbReference type="Rhea" id="RHEA:23880"/>
        <dbReference type="Rhea" id="RHEA-COMP:9745"/>
        <dbReference type="Rhea" id="RHEA-COMP:9746"/>
        <dbReference type="ChEBI" id="CHEBI:15361"/>
        <dbReference type="ChEBI" id="CHEBI:29979"/>
        <dbReference type="ChEBI" id="CHEBI:58702"/>
        <dbReference type="ChEBI" id="CHEBI:64837"/>
        <dbReference type="EC" id="2.7.3.9"/>
    </reaction>
</comment>
<evidence type="ECO:0000259" key="24">
    <source>
        <dbReference type="Pfam" id="PF05524"/>
    </source>
</evidence>
<evidence type="ECO:0000259" key="23">
    <source>
        <dbReference type="Pfam" id="PF02896"/>
    </source>
</evidence>
<dbReference type="InterPro" id="IPR050499">
    <property type="entry name" value="PEP-utilizing_PTS_enzyme"/>
</dbReference>
<evidence type="ECO:0000256" key="19">
    <source>
        <dbReference type="PIRSR" id="PIRSR000732-2"/>
    </source>
</evidence>
<dbReference type="Gene3D" id="3.20.20.60">
    <property type="entry name" value="Phosphoenolpyruvate-binding domains"/>
    <property type="match status" value="1"/>
</dbReference>
<dbReference type="FunFam" id="1.10.274.10:FF:000001">
    <property type="entry name" value="Phosphoenolpyruvate-protein phosphotransferase"/>
    <property type="match status" value="1"/>
</dbReference>
<keyword evidence="14 17" id="KW-0418">Kinase</keyword>
<feature type="coiled-coil region" evidence="21">
    <location>
        <begin position="34"/>
        <end position="61"/>
    </location>
</feature>
<evidence type="ECO:0000256" key="8">
    <source>
        <dbReference type="ARBA" id="ARBA00022448"/>
    </source>
</evidence>
<comment type="similarity">
    <text evidence="5 17">Belongs to the PEP-utilizing enzyme family.</text>
</comment>
<dbReference type="PROSITE" id="PS00370">
    <property type="entry name" value="PEP_ENZYMES_PHOS_SITE"/>
    <property type="match status" value="1"/>
</dbReference>